<evidence type="ECO:0000256" key="2">
    <source>
        <dbReference type="ARBA" id="ARBA00009870"/>
    </source>
</evidence>
<dbReference type="Proteomes" id="UP001367508">
    <property type="component" value="Unassembled WGS sequence"/>
</dbReference>
<accession>A0AAN9QJZ3</accession>
<comment type="subunit">
    <text evidence="7">Component of the cohesin complex.</text>
</comment>
<evidence type="ECO:0000256" key="8">
    <source>
        <dbReference type="SAM" id="MobiDB-lite"/>
    </source>
</evidence>
<feature type="region of interest" description="Disordered" evidence="8">
    <location>
        <begin position="459"/>
        <end position="485"/>
    </location>
</feature>
<dbReference type="Pfam" id="PF04825">
    <property type="entry name" value="Rad21_Rec8_N"/>
    <property type="match status" value="1"/>
</dbReference>
<dbReference type="AlphaFoldDB" id="A0AAN9QJZ3"/>
<sequence length="1236" mass="136164">MFYSQFILAKKGPLGTIWIAAHLERKLRKNQVADTDIGVSVDSILFPEVPIALRLSSHLLLGVVRIYSRKVNYLFDDCSEALLKIKQAFRSTAVDLPPEESTAPYHSITLPETFDLDDFELPDNDIFQGNFVDHHVSTREQITLQDSMEGVGYTTSQFGLDERFGDGDASQIGLDLDEVLLNDKGATLEHDDFSATPLASHQKDEEKEEIDGLPTAAEVNEYAQGPSTPGLEEPNLFGTQMDQVNNEVDYHHSADLISKKTTQEESSGHQRENMEIDCSLQNNGNHVSLDLHHKDNDCNLVEMDSKREEQEHLTSNVVLKDQENLTPNDHCLASLPLKHSSNNEYPATLLPQCEGGMINVSDVPEKEEDLHDGVLMNNEAVSAPLDQTVTKCVVSGGVSANENVASPGRSNVTSDQEDLSCKLLSNMDGYRGQVSDGHLEDDKMLSKHDVLNDIEISKSEGQSCPFDGAQASSVISPPGSPGRPEVVDVEAQASQEPKEPEALNHVSHEAVQPTESILRPCTSHLSHPSLSSIEGEKCHGTDVLDPALSYQAIEPSVCKGKPDLGKSDMQLECQIFSDKVESINKSAASEMPEPEKLLSLAYQHDGDANDLLMASTPYNQGASEGHTGAEGVKWISGKKRSFTESTLTVQSMDLVESYGGAQSKRTAESVPDDDDLLSSILVGRRSSVLKMKPSPVAPEIASLKRPRSAMRNSALKRKVLMDDMMVLHGDTIRQQLTNTEDIRRVRKKAPCTVHEILMIQRQFLEDEIFHEPILTDVSTNLTILRNETFDLTGIKVCDYALDSSSLEKTNDQESYSLTNTEVHGVEGNNEPMASQIQEDVEAQPTEIPVLSENHQSEVNLGSHDIDVHEHTDTVSHVKESDSSQNVEMNNAGGDIEVSEVENCPVGPGHESSSLTEVFENDLCIANDFAASLPLMDKTNDLVGSIHTNILSIPNDQNLNTFPILEDEFVEGQNDRNGIGAIEDSMETRTQDQTDGLETNDLYAALASGSKETDEFADIQASFNGDLPIEENGNSMLGGLNEDQIVTSGMECDDKDATSGCINENTKVDCLHSEALVLDEKESSLNNEENPMCQEAGLQNTMCPEMSATGSPFVRQNDENDMVTNDTEFLNFGDDETIDDDDFIPGAEGTHLENSGWSSRTRNVAKYLQTLFDKEDLHGRQNLHLDNILAGKTRKEASRMFFETLVLKTRDYVHVEQTKPFANINIKPRMKLMKSDF</sequence>
<keyword evidence="5" id="KW-0159">Chromosome partition</keyword>
<evidence type="ECO:0000259" key="10">
    <source>
        <dbReference type="Pfam" id="PF04825"/>
    </source>
</evidence>
<dbReference type="EMBL" id="JAYMYQ010000004">
    <property type="protein sequence ID" value="KAK7340400.1"/>
    <property type="molecule type" value="Genomic_DNA"/>
</dbReference>
<comment type="caution">
    <text evidence="11">The sequence shown here is derived from an EMBL/GenBank/DDBJ whole genome shotgun (WGS) entry which is preliminary data.</text>
</comment>
<dbReference type="PANTHER" id="PTHR12585:SF69">
    <property type="entry name" value="FI11703P"/>
    <property type="match status" value="1"/>
</dbReference>
<dbReference type="SUPFAM" id="SSF46785">
    <property type="entry name" value="Winged helix' DNA-binding domain"/>
    <property type="match status" value="1"/>
</dbReference>
<evidence type="ECO:0000256" key="4">
    <source>
        <dbReference type="ARBA" id="ARBA00022776"/>
    </source>
</evidence>
<dbReference type="CDD" id="cd21793">
    <property type="entry name" value="Rad21_Rec8_M_AtSYN1-like"/>
    <property type="match status" value="1"/>
</dbReference>
<keyword evidence="4" id="KW-0131">Cell cycle</keyword>
<dbReference type="GO" id="GO:0007062">
    <property type="term" value="P:sister chromatid cohesion"/>
    <property type="evidence" value="ECO:0007669"/>
    <property type="project" value="InterPro"/>
</dbReference>
<name>A0AAN9QJZ3_CANGL</name>
<evidence type="ECO:0000313" key="12">
    <source>
        <dbReference type="Proteomes" id="UP001367508"/>
    </source>
</evidence>
<comment type="subcellular location">
    <subcellularLocation>
        <location evidence="1">Nucleus</location>
    </subcellularLocation>
</comment>
<feature type="domain" description="Rad21/Rec8-like protein N-terminal" evidence="10">
    <location>
        <begin position="1"/>
        <end position="101"/>
    </location>
</feature>
<keyword evidence="3" id="KW-0132">Cell division</keyword>
<organism evidence="11 12">
    <name type="scientific">Canavalia gladiata</name>
    <name type="common">Sword bean</name>
    <name type="synonym">Dolichos gladiatus</name>
    <dbReference type="NCBI Taxonomy" id="3824"/>
    <lineage>
        <taxon>Eukaryota</taxon>
        <taxon>Viridiplantae</taxon>
        <taxon>Streptophyta</taxon>
        <taxon>Embryophyta</taxon>
        <taxon>Tracheophyta</taxon>
        <taxon>Spermatophyta</taxon>
        <taxon>Magnoliopsida</taxon>
        <taxon>eudicotyledons</taxon>
        <taxon>Gunneridae</taxon>
        <taxon>Pentapetalae</taxon>
        <taxon>rosids</taxon>
        <taxon>fabids</taxon>
        <taxon>Fabales</taxon>
        <taxon>Fabaceae</taxon>
        <taxon>Papilionoideae</taxon>
        <taxon>50 kb inversion clade</taxon>
        <taxon>NPAAA clade</taxon>
        <taxon>indigoferoid/millettioid clade</taxon>
        <taxon>Phaseoleae</taxon>
        <taxon>Canavalia</taxon>
    </lineage>
</organism>
<evidence type="ECO:0000259" key="9">
    <source>
        <dbReference type="Pfam" id="PF04824"/>
    </source>
</evidence>
<proteinExistence type="inferred from homology"/>
<keyword evidence="6" id="KW-0539">Nucleus</keyword>
<dbReference type="GO" id="GO:1990414">
    <property type="term" value="P:replication-born double-strand break repair via sister chromatid exchange"/>
    <property type="evidence" value="ECO:0007669"/>
    <property type="project" value="TreeGrafter"/>
</dbReference>
<dbReference type="PANTHER" id="PTHR12585">
    <property type="entry name" value="SCC1 / RAD21 FAMILY MEMBER"/>
    <property type="match status" value="1"/>
</dbReference>
<gene>
    <name evidence="11" type="ORF">VNO77_21102</name>
</gene>
<dbReference type="Gene3D" id="1.10.10.580">
    <property type="entry name" value="Structural maintenance of chromosome 1. Chain E"/>
    <property type="match status" value="1"/>
</dbReference>
<dbReference type="GO" id="GO:0051301">
    <property type="term" value="P:cell division"/>
    <property type="evidence" value="ECO:0007669"/>
    <property type="project" value="UniProtKB-KW"/>
</dbReference>
<dbReference type="Pfam" id="PF04824">
    <property type="entry name" value="Rad21_Rec8"/>
    <property type="match status" value="1"/>
</dbReference>
<evidence type="ECO:0008006" key="13">
    <source>
        <dbReference type="Google" id="ProtNLM"/>
    </source>
</evidence>
<comment type="similarity">
    <text evidence="2">Belongs to the rad21 family.</text>
</comment>
<evidence type="ECO:0000313" key="11">
    <source>
        <dbReference type="EMBL" id="KAK7340400.1"/>
    </source>
</evidence>
<protein>
    <recommendedName>
        <fullName evidence="13">Sister chromatid cohesion 1 protein 4</fullName>
    </recommendedName>
</protein>
<dbReference type="GO" id="GO:0007059">
    <property type="term" value="P:chromosome segregation"/>
    <property type="evidence" value="ECO:0007669"/>
    <property type="project" value="UniProtKB-KW"/>
</dbReference>
<evidence type="ECO:0000256" key="5">
    <source>
        <dbReference type="ARBA" id="ARBA00022829"/>
    </source>
</evidence>
<dbReference type="InterPro" id="IPR006910">
    <property type="entry name" value="Rad21_Rec8_N"/>
</dbReference>
<evidence type="ECO:0000256" key="7">
    <source>
        <dbReference type="ARBA" id="ARBA00064543"/>
    </source>
</evidence>
<feature type="domain" description="Rad21/Rec8-like protein C-terminal eukaryotic" evidence="9">
    <location>
        <begin position="1179"/>
        <end position="1230"/>
    </location>
</feature>
<dbReference type="InterPro" id="IPR006909">
    <property type="entry name" value="Rad21/Rec8_C_eu"/>
</dbReference>
<keyword evidence="4" id="KW-0498">Mitosis</keyword>
<dbReference type="InterPro" id="IPR023093">
    <property type="entry name" value="ScpA-like_C"/>
</dbReference>
<evidence type="ECO:0000256" key="1">
    <source>
        <dbReference type="ARBA" id="ARBA00004123"/>
    </source>
</evidence>
<evidence type="ECO:0000256" key="3">
    <source>
        <dbReference type="ARBA" id="ARBA00022618"/>
    </source>
</evidence>
<dbReference type="GO" id="GO:0008278">
    <property type="term" value="C:cohesin complex"/>
    <property type="evidence" value="ECO:0007669"/>
    <property type="project" value="InterPro"/>
</dbReference>
<dbReference type="GO" id="GO:0003682">
    <property type="term" value="F:chromatin binding"/>
    <property type="evidence" value="ECO:0007669"/>
    <property type="project" value="TreeGrafter"/>
</dbReference>
<dbReference type="FunFam" id="1.10.10.580:FF:000002">
    <property type="entry name" value="Sister chromatid cohesion 1 protein 4"/>
    <property type="match status" value="1"/>
</dbReference>
<dbReference type="GO" id="GO:0005634">
    <property type="term" value="C:nucleus"/>
    <property type="evidence" value="ECO:0007669"/>
    <property type="project" value="UniProtKB-SubCell"/>
</dbReference>
<dbReference type="InterPro" id="IPR039781">
    <property type="entry name" value="Rad21/Rec8-like"/>
</dbReference>
<keyword evidence="12" id="KW-1185">Reference proteome</keyword>
<evidence type="ECO:0000256" key="6">
    <source>
        <dbReference type="ARBA" id="ARBA00023242"/>
    </source>
</evidence>
<dbReference type="InterPro" id="IPR036390">
    <property type="entry name" value="WH_DNA-bd_sf"/>
</dbReference>
<reference evidence="11 12" key="1">
    <citation type="submission" date="2024-01" db="EMBL/GenBank/DDBJ databases">
        <title>The genomes of 5 underutilized Papilionoideae crops provide insights into root nodulation and disease resistanc.</title>
        <authorList>
            <person name="Jiang F."/>
        </authorList>
    </citation>
    <scope>NUCLEOTIDE SEQUENCE [LARGE SCALE GENOMIC DNA]</scope>
    <source>
        <strain evidence="11">LVBAO_FW01</strain>
        <tissue evidence="11">Leaves</tissue>
    </source>
</reference>